<proteinExistence type="predicted"/>
<dbReference type="PROSITE" id="PS51257">
    <property type="entry name" value="PROKAR_LIPOPROTEIN"/>
    <property type="match status" value="1"/>
</dbReference>
<evidence type="ECO:0008006" key="5">
    <source>
        <dbReference type="Google" id="ProtNLM"/>
    </source>
</evidence>
<dbReference type="OrthoDB" id="794403at2"/>
<dbReference type="RefSeq" id="WP_076451018.1">
    <property type="nucleotide sequence ID" value="NZ_FTOJ01000003.1"/>
</dbReference>
<protein>
    <recommendedName>
        <fullName evidence="5">Lipoprotein</fullName>
    </recommendedName>
</protein>
<dbReference type="Proteomes" id="UP000186246">
    <property type="component" value="Unassembled WGS sequence"/>
</dbReference>
<dbReference type="Proteomes" id="UP000238314">
    <property type="component" value="Unassembled WGS sequence"/>
</dbReference>
<gene>
    <name evidence="1" type="ORF">B0A70_11760</name>
    <name evidence="2" type="ORF">SAMN05421796_103103</name>
</gene>
<evidence type="ECO:0000313" key="2">
    <source>
        <dbReference type="EMBL" id="SIS77540.1"/>
    </source>
</evidence>
<accession>A0A1N7LUN3</accession>
<reference evidence="3" key="3">
    <citation type="submission" date="2017-01" db="EMBL/GenBank/DDBJ databases">
        <authorList>
            <person name="Varghese N."/>
            <person name="Submissions S."/>
        </authorList>
    </citation>
    <scope>NUCLEOTIDE SEQUENCE [LARGE SCALE GENOMIC DNA]</scope>
    <source>
        <strain evidence="3">DSM 21068</strain>
    </source>
</reference>
<dbReference type="STRING" id="551459.SAMN05421796_103103"/>
<reference evidence="1 4" key="1">
    <citation type="submission" date="2016-11" db="EMBL/GenBank/DDBJ databases">
        <title>Whole genomes of Flavobacteriaceae.</title>
        <authorList>
            <person name="Stine C."/>
            <person name="Li C."/>
            <person name="Tadesse D."/>
        </authorList>
    </citation>
    <scope>NUCLEOTIDE SEQUENCE [LARGE SCALE GENOMIC DNA]</scope>
    <source>
        <strain evidence="1 4">DSM 21068</strain>
    </source>
</reference>
<evidence type="ECO:0000313" key="1">
    <source>
        <dbReference type="EMBL" id="PQA91765.1"/>
    </source>
</evidence>
<dbReference type="EMBL" id="MUGO01000018">
    <property type="protein sequence ID" value="PQA91765.1"/>
    <property type="molecule type" value="Genomic_DNA"/>
</dbReference>
<name>A0A1N7LUN3_9FLAO</name>
<dbReference type="EMBL" id="FTOJ01000003">
    <property type="protein sequence ID" value="SIS77540.1"/>
    <property type="molecule type" value="Genomic_DNA"/>
</dbReference>
<reference evidence="2" key="2">
    <citation type="submission" date="2017-01" db="EMBL/GenBank/DDBJ databases">
        <authorList>
            <person name="Mah S.A."/>
            <person name="Swanson W.J."/>
            <person name="Moy G.W."/>
            <person name="Vacquier V.D."/>
        </authorList>
    </citation>
    <scope>NUCLEOTIDE SEQUENCE [LARGE SCALE GENOMIC DNA]</scope>
    <source>
        <strain evidence="2">DSM 21068</strain>
    </source>
</reference>
<evidence type="ECO:0000313" key="4">
    <source>
        <dbReference type="Proteomes" id="UP000238314"/>
    </source>
</evidence>
<organism evidence="2 3">
    <name type="scientific">Chryseobacterium piscicola</name>
    <dbReference type="NCBI Taxonomy" id="551459"/>
    <lineage>
        <taxon>Bacteria</taxon>
        <taxon>Pseudomonadati</taxon>
        <taxon>Bacteroidota</taxon>
        <taxon>Flavobacteriia</taxon>
        <taxon>Flavobacteriales</taxon>
        <taxon>Weeksellaceae</taxon>
        <taxon>Chryseobacterium group</taxon>
        <taxon>Chryseobacterium</taxon>
    </lineage>
</organism>
<dbReference type="AlphaFoldDB" id="A0A1N7LUN3"/>
<sequence length="166" mass="18722">MKKLIITGILGILVFSCKKQEKQENNTVKKDTTEIANQPIDTLGAKNFCYMKVIGKDTIVANFDDNLGTITGKLMYKNHEKDSSKGNVSGFRSGDTLKLTYEFTAEGTTSKRDIYFLQKDNSLFEGIGNQKDNAGQMIYENEKKISYPENQKLETANCEKINEILK</sequence>
<evidence type="ECO:0000313" key="3">
    <source>
        <dbReference type="Proteomes" id="UP000186246"/>
    </source>
</evidence>
<keyword evidence="4" id="KW-1185">Reference proteome</keyword>